<keyword evidence="1" id="KW-0406">Ion transport</keyword>
<evidence type="ECO:0000256" key="1">
    <source>
        <dbReference type="ARBA" id="ARBA00023286"/>
    </source>
</evidence>
<protein>
    <submittedName>
        <fullName evidence="4">Protein CNGC15c-like</fullName>
    </submittedName>
</protein>
<dbReference type="InterPro" id="IPR018490">
    <property type="entry name" value="cNMP-bd_dom_sf"/>
</dbReference>
<gene>
    <name evidence="4" type="primary">LOC113786656</name>
</gene>
<dbReference type="PANTHER" id="PTHR45651">
    <property type="entry name" value="CYCLIC NUCLEOTIDE-GATED ION CHANNEL 15-RELATED-RELATED"/>
    <property type="match status" value="1"/>
</dbReference>
<keyword evidence="2" id="KW-0407">Ion channel</keyword>
<keyword evidence="1" id="KW-1071">Ligand-gated ion channel</keyword>
<dbReference type="InterPro" id="IPR014710">
    <property type="entry name" value="RmlC-like_jellyroll"/>
</dbReference>
<keyword evidence="1" id="KW-0813">Transport</keyword>
<dbReference type="SUPFAM" id="SSF51206">
    <property type="entry name" value="cAMP-binding domain-like"/>
    <property type="match status" value="1"/>
</dbReference>
<evidence type="ECO:0000256" key="2">
    <source>
        <dbReference type="ARBA" id="ARBA00023303"/>
    </source>
</evidence>
<reference evidence="4" key="2">
    <citation type="submission" date="2025-08" db="UniProtKB">
        <authorList>
            <consortium name="RefSeq"/>
        </authorList>
    </citation>
    <scope>IDENTIFICATION</scope>
    <source>
        <tissue evidence="4">Etiolated seedlings</tissue>
    </source>
</reference>
<dbReference type="RefSeq" id="XP_027190466.1">
    <property type="nucleotide sequence ID" value="XM_027334665.1"/>
</dbReference>
<dbReference type="AlphaFoldDB" id="A0A3Q7Y074"/>
<sequence>MRQYDLDEEDLLKGLPIDLRRDIKRHLCLDSFAPLFDQIDQMMIDAICERLKPALCTEGTCPRLRIGPGDFCGEELLTWVLVPRPSVILPSSTRTLKAISEVEAFALIAEDLKFVASQFRRLHSGQLRHKLGIIRTS</sequence>
<dbReference type="Gene3D" id="2.60.120.10">
    <property type="entry name" value="Jelly Rolls"/>
    <property type="match status" value="2"/>
</dbReference>
<dbReference type="STRING" id="3827.A0A3Q7Y074"/>
<dbReference type="Proteomes" id="UP000087171">
    <property type="component" value="Chromosome Ca5"/>
</dbReference>
<dbReference type="GO" id="GO:0034220">
    <property type="term" value="P:monoatomic ion transmembrane transport"/>
    <property type="evidence" value="ECO:0007669"/>
    <property type="project" value="UniProtKB-KW"/>
</dbReference>
<reference evidence="3" key="1">
    <citation type="journal article" date="2013" name="Nat. Biotechnol.">
        <title>Draft genome sequence of chickpea (Cicer arietinum) provides a resource for trait improvement.</title>
        <authorList>
            <person name="Varshney R.K."/>
            <person name="Song C."/>
            <person name="Saxena R.K."/>
            <person name="Azam S."/>
            <person name="Yu S."/>
            <person name="Sharpe A.G."/>
            <person name="Cannon S."/>
            <person name="Baek J."/>
            <person name="Rosen B.D."/>
            <person name="Tar'an B."/>
            <person name="Millan T."/>
            <person name="Zhang X."/>
            <person name="Ramsay L.D."/>
            <person name="Iwata A."/>
            <person name="Wang Y."/>
            <person name="Nelson W."/>
            <person name="Farmer A.D."/>
            <person name="Gaur P.M."/>
            <person name="Soderlund C."/>
            <person name="Penmetsa R.V."/>
            <person name="Xu C."/>
            <person name="Bharti A.K."/>
            <person name="He W."/>
            <person name="Winter P."/>
            <person name="Zhao S."/>
            <person name="Hane J.K."/>
            <person name="Carrasquilla-Garcia N."/>
            <person name="Condie J.A."/>
            <person name="Upadhyaya H.D."/>
            <person name="Luo M.C."/>
            <person name="Thudi M."/>
            <person name="Gowda C.L."/>
            <person name="Singh N.P."/>
            <person name="Lichtenzveig J."/>
            <person name="Gali K.K."/>
            <person name="Rubio J."/>
            <person name="Nadarajan N."/>
            <person name="Dolezel J."/>
            <person name="Bansal K.C."/>
            <person name="Xu X."/>
            <person name="Edwards D."/>
            <person name="Zhang G."/>
            <person name="Kahl G."/>
            <person name="Gil J."/>
            <person name="Singh K.B."/>
            <person name="Datta S.K."/>
            <person name="Jackson S.A."/>
            <person name="Wang J."/>
            <person name="Cook D.R."/>
        </authorList>
    </citation>
    <scope>NUCLEOTIDE SEQUENCE [LARGE SCALE GENOMIC DNA]</scope>
    <source>
        <strain evidence="3">cv. CDC Frontier</strain>
    </source>
</reference>
<proteinExistence type="predicted"/>
<name>A0A3Q7Y074_CICAR</name>
<evidence type="ECO:0000313" key="4">
    <source>
        <dbReference type="RefSeq" id="XP_027190466.1"/>
    </source>
</evidence>
<accession>A0A3Q7Y074</accession>
<dbReference type="GO" id="GO:0016020">
    <property type="term" value="C:membrane"/>
    <property type="evidence" value="ECO:0007669"/>
    <property type="project" value="UniProtKB-SubCell"/>
</dbReference>
<evidence type="ECO:0000313" key="3">
    <source>
        <dbReference type="Proteomes" id="UP000087171"/>
    </source>
</evidence>
<dbReference type="OrthoDB" id="421226at2759"/>
<organism evidence="3 4">
    <name type="scientific">Cicer arietinum</name>
    <name type="common">Chickpea</name>
    <name type="synonym">Garbanzo</name>
    <dbReference type="NCBI Taxonomy" id="3827"/>
    <lineage>
        <taxon>Eukaryota</taxon>
        <taxon>Viridiplantae</taxon>
        <taxon>Streptophyta</taxon>
        <taxon>Embryophyta</taxon>
        <taxon>Tracheophyta</taxon>
        <taxon>Spermatophyta</taxon>
        <taxon>Magnoliopsida</taxon>
        <taxon>eudicotyledons</taxon>
        <taxon>Gunneridae</taxon>
        <taxon>Pentapetalae</taxon>
        <taxon>rosids</taxon>
        <taxon>fabids</taxon>
        <taxon>Fabales</taxon>
        <taxon>Fabaceae</taxon>
        <taxon>Papilionoideae</taxon>
        <taxon>50 kb inversion clade</taxon>
        <taxon>NPAAA clade</taxon>
        <taxon>Hologalegina</taxon>
        <taxon>IRL clade</taxon>
        <taxon>Cicereae</taxon>
        <taxon>Cicer</taxon>
    </lineage>
</organism>
<dbReference type="PANTHER" id="PTHR45651:SF12">
    <property type="entry name" value="CYCLIC NUCLEOTIDE-GATED ION CHANNEL 15-RELATED"/>
    <property type="match status" value="1"/>
</dbReference>
<keyword evidence="3" id="KW-1185">Reference proteome</keyword>